<comment type="caution">
    <text evidence="1">The sequence shown here is derived from an EMBL/GenBank/DDBJ whole genome shotgun (WGS) entry which is preliminary data.</text>
</comment>
<proteinExistence type="predicted"/>
<name>A3IKF7_9CHRO</name>
<keyword evidence="2" id="KW-1185">Reference proteome</keyword>
<dbReference type="EMBL" id="AAXW01000003">
    <property type="protein sequence ID" value="EAZ93146.1"/>
    <property type="molecule type" value="Genomic_DNA"/>
</dbReference>
<evidence type="ECO:0000313" key="1">
    <source>
        <dbReference type="EMBL" id="EAZ93146.1"/>
    </source>
</evidence>
<gene>
    <name evidence="1" type="ORF">CY0110_03719</name>
</gene>
<dbReference type="Proteomes" id="UP000003781">
    <property type="component" value="Unassembled WGS sequence"/>
</dbReference>
<organism evidence="1 2">
    <name type="scientific">Crocosphaera chwakensis CCY0110</name>
    <dbReference type="NCBI Taxonomy" id="391612"/>
    <lineage>
        <taxon>Bacteria</taxon>
        <taxon>Bacillati</taxon>
        <taxon>Cyanobacteriota</taxon>
        <taxon>Cyanophyceae</taxon>
        <taxon>Oscillatoriophycideae</taxon>
        <taxon>Chroococcales</taxon>
        <taxon>Aphanothecaceae</taxon>
        <taxon>Crocosphaera</taxon>
        <taxon>Crocosphaera chwakensis</taxon>
    </lineage>
</organism>
<dbReference type="AlphaFoldDB" id="A3IKF7"/>
<evidence type="ECO:0000313" key="2">
    <source>
        <dbReference type="Proteomes" id="UP000003781"/>
    </source>
</evidence>
<protein>
    <submittedName>
        <fullName evidence="1">Uncharacterized protein</fullName>
    </submittedName>
</protein>
<sequence length="23" mass="2592">MAEKFVVANAYNPQVAMQFFNDG</sequence>
<accession>A3IKF7</accession>
<reference evidence="1 2" key="1">
    <citation type="submission" date="2007-03" db="EMBL/GenBank/DDBJ databases">
        <authorList>
            <person name="Stal L."/>
            <person name="Ferriera S."/>
            <person name="Johnson J."/>
            <person name="Kravitz S."/>
            <person name="Beeson K."/>
            <person name="Sutton G."/>
            <person name="Rogers Y.-H."/>
            <person name="Friedman R."/>
            <person name="Frazier M."/>
            <person name="Venter J.C."/>
        </authorList>
    </citation>
    <scope>NUCLEOTIDE SEQUENCE [LARGE SCALE GENOMIC DNA]</scope>
    <source>
        <strain evidence="1 2">CCY0110</strain>
    </source>
</reference>